<reference evidence="3" key="1">
    <citation type="submission" date="2013-06" db="EMBL/GenBank/DDBJ databases">
        <authorList>
            <person name="Zhao Q."/>
        </authorList>
    </citation>
    <scope>NUCLEOTIDE SEQUENCE</scope>
    <source>
        <strain evidence="3">cv. W1943</strain>
    </source>
</reference>
<dbReference type="HOGENOM" id="CLU_012242_0_0_1"/>
<reference evidence="2" key="2">
    <citation type="submission" date="2015-06" db="UniProtKB">
        <authorList>
            <consortium name="EnsemblPlants"/>
        </authorList>
    </citation>
    <scope>IDENTIFICATION</scope>
</reference>
<dbReference type="InterPro" id="IPR050898">
    <property type="entry name" value="Plant_acyltransferase"/>
</dbReference>
<accession>A0A0E0QVJ8</accession>
<comment type="similarity">
    <text evidence="1">Belongs to the plant acyltransferase family.</text>
</comment>
<name>A0A0E0QVJ8_ORYRU</name>
<dbReference type="EnsemblPlants" id="ORUFI10G00280.1">
    <property type="protein sequence ID" value="ORUFI10G00280.1"/>
    <property type="gene ID" value="ORUFI10G00280"/>
</dbReference>
<dbReference type="OMA" id="LHECFYV"/>
<proteinExistence type="inferred from homology"/>
<dbReference type="PANTHER" id="PTHR31147:SF54">
    <property type="entry name" value="OS10G0105900 PROTEIN"/>
    <property type="match status" value="1"/>
</dbReference>
<sequence length="918" mass="100725">MVTFTARRSNAEMVMPARPTPRETKTVSDMDDHPGHLVYIPLLEFFRCRCCHNSSSRAVPPARAVKAALAEALVWYYPVAGRLREIAGGKLVVDCTAEGVAFVEADADVRLEELGEPLLPPFPCVEVLLCDAGDIGVVVGKPIVFLQVTEFKCGGFVMGFYISHCIADGFGMIQFIKAIVDIARGEQAPMVLPVWERHILTSRSPPPTIGATNTNTVKFSSVLKDSTSIDDDIMLSTPQESMVGNYFLFRPNHISALRSHVHEHGATTATRFELITAVIWRCRTVALGYKTDHRVHLLFAANSRRHRGDGTLRIPEGYYGNALTYHVAAATAGELCGTTLARTVALIREAKLDGTTEERVRSTVAFLASLRLRRSGGRFPALAFDKAYAVSDFTRLGEDGLDFGWAERVGGGVATPSFVSFHSRWKLVSSDGDGEEEEAVAALMLLPKPAMDRFDKELALCTAMVTFKANRSDPELVPPALATPREMKALSDVDTQPALRFYATGVEFFRHHPIVDDGHDQPENQAKVVKDAVAKALTYFYPVAGRIRELPGGELVVECTGEGVVFVEADADVWLDEFGNPIMPPYPCVDEFLCDPGDTSVIIGKPLVFMQVTRLKCGGFVIGTYSCHNIVDAFGHTQFLKAIVDIARGDDHPTVLPVWGRELMAARNPPNVSLLQHLTPSKLSPDHPVEPNSAAQHVSSSTDHMVGDYFFFGPREIAALQHHAQLQYSSTAFEVITAAMWKCHTVALGYVPDQNKKACLLMTMNARGKWKRDPPLPQGFYGNGFVYLVTDASELCKQSLGHAVKLVQKAKLDMTEEFTKSMVDFIALHGGPPYVAGWMFVVSDITRIGEDALDFGWAQRVAGGVPMVGDVKCKQVSYQMRCINDSGEDCVVASMFLPKSAMEIFAKEILVLSSKEIE</sequence>
<dbReference type="eggNOG" id="ENOG502QUSI">
    <property type="taxonomic scope" value="Eukaryota"/>
</dbReference>
<dbReference type="STRING" id="4529.A0A0E0QVJ8"/>
<dbReference type="Pfam" id="PF02458">
    <property type="entry name" value="Transferase"/>
    <property type="match status" value="2"/>
</dbReference>
<dbReference type="PANTHER" id="PTHR31147">
    <property type="entry name" value="ACYL TRANSFERASE 4"/>
    <property type="match status" value="1"/>
</dbReference>
<evidence type="ECO:0000256" key="1">
    <source>
        <dbReference type="ARBA" id="ARBA00009861"/>
    </source>
</evidence>
<evidence type="ECO:0000313" key="3">
    <source>
        <dbReference type="Proteomes" id="UP000008022"/>
    </source>
</evidence>
<dbReference type="Proteomes" id="UP000008022">
    <property type="component" value="Unassembled WGS sequence"/>
</dbReference>
<dbReference type="Gene3D" id="3.30.559.10">
    <property type="entry name" value="Chloramphenicol acetyltransferase-like domain"/>
    <property type="match status" value="4"/>
</dbReference>
<dbReference type="GO" id="GO:0050734">
    <property type="term" value="F:hydroxycinnamoyltransferase activity"/>
    <property type="evidence" value="ECO:0007669"/>
    <property type="project" value="UniProtKB-ARBA"/>
</dbReference>
<dbReference type="InterPro" id="IPR023213">
    <property type="entry name" value="CAT-like_dom_sf"/>
</dbReference>
<evidence type="ECO:0000313" key="2">
    <source>
        <dbReference type="EnsemblPlants" id="ORUFI10G00280.1"/>
    </source>
</evidence>
<dbReference type="AlphaFoldDB" id="A0A0E0QVJ8"/>
<dbReference type="Gramene" id="ORUFI10G00280.1">
    <property type="protein sequence ID" value="ORUFI10G00280.1"/>
    <property type="gene ID" value="ORUFI10G00280"/>
</dbReference>
<keyword evidence="3" id="KW-1185">Reference proteome</keyword>
<organism evidence="2 3">
    <name type="scientific">Oryza rufipogon</name>
    <name type="common">Brownbeard rice</name>
    <name type="synonym">Asian wild rice</name>
    <dbReference type="NCBI Taxonomy" id="4529"/>
    <lineage>
        <taxon>Eukaryota</taxon>
        <taxon>Viridiplantae</taxon>
        <taxon>Streptophyta</taxon>
        <taxon>Embryophyta</taxon>
        <taxon>Tracheophyta</taxon>
        <taxon>Spermatophyta</taxon>
        <taxon>Magnoliopsida</taxon>
        <taxon>Liliopsida</taxon>
        <taxon>Poales</taxon>
        <taxon>Poaceae</taxon>
        <taxon>BOP clade</taxon>
        <taxon>Oryzoideae</taxon>
        <taxon>Oryzeae</taxon>
        <taxon>Oryzinae</taxon>
        <taxon>Oryza</taxon>
    </lineage>
</organism>
<protein>
    <submittedName>
        <fullName evidence="2">Uncharacterized protein</fullName>
    </submittedName>
</protein>